<keyword evidence="4 7" id="KW-0133">Cell shape</keyword>
<comment type="similarity">
    <text evidence="2">Belongs to the YkuD family.</text>
</comment>
<sequence>MLLATQCSSAPTPPGLPPGLPSARGAAAKTQAANPVDSLVRALLDTTAAGSARRADERLGLQAGADVRAFYGPAPAPAWLAADSLGSDAPAALALLAGAPTHGLNAADYGRALLGALRDSLAQPGLPARRARQLARFEVYLTDAVLRFMRDLGRGRLRRYAASARERAAGPTGQPAALLRAGLVNDAVPAAMLAGQPANREYRQLQQALAQWLALPSAPDSAAQHQARYEQVAANLERWRWDALPPTPDYVLINIAACELLVVAHDSVLRRHRVVVGKPTTPTPTLSSAIDRFTLAPDWHVPRSIATREMLPRLKRNAGYLAQGNYALYNGQDHLIDPRSVDWARVTARNFPYTIRQSAGCDNALGNIVFRFANPYAVYLHDTPERQVFAQPYRALSHGCIRLEGPFELAAYLLRRGGQPAQLPSEAACARQPRPREVQLRRPMPLFVRYATCTAEGGHLRFLADPYHRDEVIRRGLFGPKS</sequence>
<dbReference type="GO" id="GO:0009252">
    <property type="term" value="P:peptidoglycan biosynthetic process"/>
    <property type="evidence" value="ECO:0007669"/>
    <property type="project" value="UniProtKB-UniPathway"/>
</dbReference>
<feature type="active site" description="Nucleophile" evidence="7">
    <location>
        <position position="400"/>
    </location>
</feature>
<feature type="domain" description="L,D-TPase catalytic" evidence="9">
    <location>
        <begin position="249"/>
        <end position="424"/>
    </location>
</feature>
<dbReference type="InterPro" id="IPR005490">
    <property type="entry name" value="LD_TPept_cat_dom"/>
</dbReference>
<dbReference type="EMBL" id="CP029145">
    <property type="protein sequence ID" value="AWM31853.1"/>
    <property type="molecule type" value="Genomic_DNA"/>
</dbReference>
<proteinExistence type="inferred from homology"/>
<protein>
    <recommendedName>
        <fullName evidence="9">L,D-TPase catalytic domain-containing protein</fullName>
    </recommendedName>
</protein>
<dbReference type="OrthoDB" id="9778545at2"/>
<evidence type="ECO:0000256" key="4">
    <source>
        <dbReference type="ARBA" id="ARBA00022960"/>
    </source>
</evidence>
<dbReference type="InterPro" id="IPR045380">
    <property type="entry name" value="LD_TPept_scaffold_dom"/>
</dbReference>
<dbReference type="KEGG" id="hnv:DDQ68_03055"/>
<feature type="active site" description="Proton donor/acceptor" evidence="7">
    <location>
        <position position="381"/>
    </location>
</feature>
<evidence type="ECO:0000256" key="5">
    <source>
        <dbReference type="ARBA" id="ARBA00022984"/>
    </source>
</evidence>
<dbReference type="GO" id="GO:0008360">
    <property type="term" value="P:regulation of cell shape"/>
    <property type="evidence" value="ECO:0007669"/>
    <property type="project" value="UniProtKB-UniRule"/>
</dbReference>
<evidence type="ECO:0000256" key="3">
    <source>
        <dbReference type="ARBA" id="ARBA00022679"/>
    </source>
</evidence>
<dbReference type="CDD" id="cd16913">
    <property type="entry name" value="YkuD_like"/>
    <property type="match status" value="1"/>
</dbReference>
<reference evidence="11" key="1">
    <citation type="submission" date="2018-04" db="EMBL/GenBank/DDBJ databases">
        <title>Complete genome of Antarctic heterotrophic bacterium Hymenobacter nivis.</title>
        <authorList>
            <person name="Terashima M."/>
        </authorList>
    </citation>
    <scope>NUCLEOTIDE SEQUENCE [LARGE SCALE GENOMIC DNA]</scope>
    <source>
        <strain evidence="11">NBRC 111535</strain>
    </source>
</reference>
<gene>
    <name evidence="10" type="ORF">DDQ68_03055</name>
</gene>
<comment type="pathway">
    <text evidence="1 7">Cell wall biogenesis; peptidoglycan biosynthesis.</text>
</comment>
<accession>A0A2Z3GED1</accession>
<evidence type="ECO:0000256" key="6">
    <source>
        <dbReference type="ARBA" id="ARBA00023316"/>
    </source>
</evidence>
<dbReference type="GO" id="GO:0071555">
    <property type="term" value="P:cell wall organization"/>
    <property type="evidence" value="ECO:0007669"/>
    <property type="project" value="UniProtKB-UniRule"/>
</dbReference>
<dbReference type="GO" id="GO:0016740">
    <property type="term" value="F:transferase activity"/>
    <property type="evidence" value="ECO:0007669"/>
    <property type="project" value="UniProtKB-KW"/>
</dbReference>
<keyword evidence="6 7" id="KW-0961">Cell wall biogenesis/degradation</keyword>
<dbReference type="SUPFAM" id="SSF141523">
    <property type="entry name" value="L,D-transpeptidase catalytic domain-like"/>
    <property type="match status" value="1"/>
</dbReference>
<evidence type="ECO:0000256" key="8">
    <source>
        <dbReference type="SAM" id="MobiDB-lite"/>
    </source>
</evidence>
<keyword evidence="11" id="KW-1185">Reference proteome</keyword>
<dbReference type="Gene3D" id="2.40.440.10">
    <property type="entry name" value="L,D-transpeptidase catalytic domain-like"/>
    <property type="match status" value="1"/>
</dbReference>
<evidence type="ECO:0000313" key="10">
    <source>
        <dbReference type="EMBL" id="AWM31853.1"/>
    </source>
</evidence>
<feature type="compositionally biased region" description="Pro residues" evidence="8">
    <location>
        <begin position="11"/>
        <end position="20"/>
    </location>
</feature>
<dbReference type="Pfam" id="PF20142">
    <property type="entry name" value="Scaffold"/>
    <property type="match status" value="1"/>
</dbReference>
<dbReference type="PROSITE" id="PS52029">
    <property type="entry name" value="LD_TPASE"/>
    <property type="match status" value="1"/>
</dbReference>
<organism evidence="10 11">
    <name type="scientific">Hymenobacter nivis</name>
    <dbReference type="NCBI Taxonomy" id="1850093"/>
    <lineage>
        <taxon>Bacteria</taxon>
        <taxon>Pseudomonadati</taxon>
        <taxon>Bacteroidota</taxon>
        <taxon>Cytophagia</taxon>
        <taxon>Cytophagales</taxon>
        <taxon>Hymenobacteraceae</taxon>
        <taxon>Hymenobacter</taxon>
    </lineage>
</organism>
<dbReference type="InterPro" id="IPR052905">
    <property type="entry name" value="LD-transpeptidase_YkuD-like"/>
</dbReference>
<dbReference type="GO" id="GO:0004180">
    <property type="term" value="F:carboxypeptidase activity"/>
    <property type="evidence" value="ECO:0007669"/>
    <property type="project" value="UniProtKB-ARBA"/>
</dbReference>
<evidence type="ECO:0000256" key="1">
    <source>
        <dbReference type="ARBA" id="ARBA00004752"/>
    </source>
</evidence>
<dbReference type="Pfam" id="PF03734">
    <property type="entry name" value="YkuD"/>
    <property type="match status" value="1"/>
</dbReference>
<evidence type="ECO:0000313" key="11">
    <source>
        <dbReference type="Proteomes" id="UP000245999"/>
    </source>
</evidence>
<dbReference type="PANTHER" id="PTHR41533:SF2">
    <property type="entry name" value="BLR7131 PROTEIN"/>
    <property type="match status" value="1"/>
</dbReference>
<keyword evidence="5 7" id="KW-0573">Peptidoglycan synthesis</keyword>
<evidence type="ECO:0000259" key="9">
    <source>
        <dbReference type="PROSITE" id="PS52029"/>
    </source>
</evidence>
<feature type="region of interest" description="Disordered" evidence="8">
    <location>
        <begin position="1"/>
        <end position="28"/>
    </location>
</feature>
<dbReference type="Proteomes" id="UP000245999">
    <property type="component" value="Chromosome"/>
</dbReference>
<dbReference type="PANTHER" id="PTHR41533">
    <property type="entry name" value="L,D-TRANSPEPTIDASE HI_1667-RELATED"/>
    <property type="match status" value="1"/>
</dbReference>
<dbReference type="AlphaFoldDB" id="A0A2Z3GED1"/>
<dbReference type="InterPro" id="IPR038063">
    <property type="entry name" value="Transpep_catalytic_dom"/>
</dbReference>
<evidence type="ECO:0000256" key="2">
    <source>
        <dbReference type="ARBA" id="ARBA00005992"/>
    </source>
</evidence>
<keyword evidence="3" id="KW-0808">Transferase</keyword>
<dbReference type="UniPathway" id="UPA00219"/>
<evidence type="ECO:0000256" key="7">
    <source>
        <dbReference type="PROSITE-ProRule" id="PRU01373"/>
    </source>
</evidence>
<name>A0A2Z3GED1_9BACT</name>